<comment type="caution">
    <text evidence="4">The sequence shown here is derived from an EMBL/GenBank/DDBJ whole genome shotgun (WGS) entry which is preliminary data.</text>
</comment>
<keyword evidence="5" id="KW-1185">Reference proteome</keyword>
<dbReference type="Pfam" id="PF13458">
    <property type="entry name" value="Peripla_BP_6"/>
    <property type="match status" value="1"/>
</dbReference>
<organism evidence="4 5">
    <name type="scientific">Halosegnis marinus</name>
    <dbReference type="NCBI Taxonomy" id="3034023"/>
    <lineage>
        <taxon>Archaea</taxon>
        <taxon>Methanobacteriati</taxon>
        <taxon>Methanobacteriota</taxon>
        <taxon>Stenosarchaea group</taxon>
        <taxon>Halobacteria</taxon>
        <taxon>Halobacteriales</taxon>
        <taxon>Natronomonadaceae</taxon>
        <taxon>Halosegnis</taxon>
    </lineage>
</organism>
<dbReference type="RefSeq" id="WP_276234372.1">
    <property type="nucleotide sequence ID" value="NZ_CP119802.1"/>
</dbReference>
<dbReference type="InterPro" id="IPR028081">
    <property type="entry name" value="Leu-bd"/>
</dbReference>
<dbReference type="SUPFAM" id="SSF53822">
    <property type="entry name" value="Periplasmic binding protein-like I"/>
    <property type="match status" value="1"/>
</dbReference>
<evidence type="ECO:0000313" key="4">
    <source>
        <dbReference type="EMBL" id="MFC7236215.1"/>
    </source>
</evidence>
<accession>A0ABD5ZRV3</accession>
<reference evidence="4 5" key="1">
    <citation type="journal article" date="2019" name="Int. J. Syst. Evol. Microbiol.">
        <title>The Global Catalogue of Microorganisms (GCM) 10K type strain sequencing project: providing services to taxonomists for standard genome sequencing and annotation.</title>
        <authorList>
            <consortium name="The Broad Institute Genomics Platform"/>
            <consortium name="The Broad Institute Genome Sequencing Center for Infectious Disease"/>
            <person name="Wu L."/>
            <person name="Ma J."/>
        </authorList>
    </citation>
    <scope>NUCLEOTIDE SEQUENCE [LARGE SCALE GENOMIC DNA]</scope>
    <source>
        <strain evidence="4 5">DT85</strain>
    </source>
</reference>
<evidence type="ECO:0000256" key="1">
    <source>
        <dbReference type="ARBA" id="ARBA00022729"/>
    </source>
</evidence>
<dbReference type="InterPro" id="IPR051010">
    <property type="entry name" value="BCAA_transport"/>
</dbReference>
<proteinExistence type="predicted"/>
<dbReference type="AlphaFoldDB" id="A0ABD5ZRV3"/>
<dbReference type="Gene3D" id="3.40.50.2300">
    <property type="match status" value="2"/>
</dbReference>
<protein>
    <submittedName>
        <fullName evidence="4">ABC transporter substrate-binding protein</fullName>
    </submittedName>
</protein>
<keyword evidence="1" id="KW-0732">Signal</keyword>
<dbReference type="PANTHER" id="PTHR30483:SF6">
    <property type="entry name" value="PERIPLASMIC BINDING PROTEIN OF ABC TRANSPORTER FOR NATURAL AMINO ACIDS"/>
    <property type="match status" value="1"/>
</dbReference>
<feature type="region of interest" description="Disordered" evidence="2">
    <location>
        <begin position="1"/>
        <end position="21"/>
    </location>
</feature>
<gene>
    <name evidence="4" type="ORF">ACFQJ4_12900</name>
</gene>
<evidence type="ECO:0000313" key="5">
    <source>
        <dbReference type="Proteomes" id="UP001596398"/>
    </source>
</evidence>
<dbReference type="PANTHER" id="PTHR30483">
    <property type="entry name" value="LEUCINE-SPECIFIC-BINDING PROTEIN"/>
    <property type="match status" value="1"/>
</dbReference>
<dbReference type="Proteomes" id="UP001596398">
    <property type="component" value="Unassembled WGS sequence"/>
</dbReference>
<name>A0ABD5ZRV3_9EURY</name>
<feature type="region of interest" description="Disordered" evidence="2">
    <location>
        <begin position="89"/>
        <end position="112"/>
    </location>
</feature>
<dbReference type="PROSITE" id="PS51318">
    <property type="entry name" value="TAT"/>
    <property type="match status" value="1"/>
</dbReference>
<dbReference type="EMBL" id="JBHTAP010000001">
    <property type="protein sequence ID" value="MFC7236215.1"/>
    <property type="molecule type" value="Genomic_DNA"/>
</dbReference>
<sequence>MSETDAGKLSPKNRNDGNVGRRTFLKATGVSAGAAALAGCTDTIGGGGDGGIPDTIRLGALGPADSPMGDSILKSAELAVEEINDDGGIAGADVTLSTKDTKDDPGTTRSGYQELTTGENVHATVGIFGSENLLSIMGNISNAQTVHMTAGAATPEAPARVADDFEANKYWFRVGPVNADYLQQSMIDYASARFDTMGWDTVAVIAEDYVWTEPITDSIEQRLEEEVGVEVTSVQRIAEGTEDFTPIYDQLESAGVDGAFTALAHIGTTSLVQWAQQQRPFGYGGIHVPTQLPSFWDATSGACISTFSQTTATADSEITEKTVPYADAYAEKYDGALPVYTGYSAYDAVYMLKDAIESGESVDSDTIVSELESMTFTGTSGTLEFFGEDGDYPHDIKYGEEYTRGVYFQWQPEGESGTQSVVWPDEHQQSEYQAPPWQ</sequence>
<evidence type="ECO:0000256" key="2">
    <source>
        <dbReference type="SAM" id="MobiDB-lite"/>
    </source>
</evidence>
<evidence type="ECO:0000259" key="3">
    <source>
        <dbReference type="Pfam" id="PF13458"/>
    </source>
</evidence>
<dbReference type="GeneID" id="79267926"/>
<dbReference type="InterPro" id="IPR006311">
    <property type="entry name" value="TAT_signal"/>
</dbReference>
<dbReference type="InterPro" id="IPR028082">
    <property type="entry name" value="Peripla_BP_I"/>
</dbReference>
<feature type="domain" description="Leucine-binding protein" evidence="3">
    <location>
        <begin position="55"/>
        <end position="395"/>
    </location>
</feature>
<dbReference type="CDD" id="cd06345">
    <property type="entry name" value="PBP1_ABC_ligand_binding-like"/>
    <property type="match status" value="1"/>
</dbReference>